<dbReference type="HOGENOM" id="CLU_877348_0_0_1"/>
<sequence>MQMAKTRKLRCFEVEKIIEIFLLRNIAIKLRILSHPALLGNGVSYNRTLVADKGLCCKEIGSHLYVEGKTHAGHERVNSSSENSIMENFVHITEIAIYFRTPTDTTTDRPKNKPTAGRLGTPKIVLQKPYNTRSSIKKSPGSKTVLPKIVSQSTTIDHKYIKRPLNSFMLYRAAMSRVYTLLCLVNCLTGFINENLGWKSPRIDWKQNADSATTIENGVLSYDLANELEFLREIETLVQKGDPKTLEKIRATLTLPKLNHHMCVHVIAMLWQTESESTKQEFSALAVLEKELHSKCYPNYKYNPRKREIDPVYWGKE</sequence>
<reference evidence="1" key="2">
    <citation type="submission" date="2014-02" db="EMBL/GenBank/DDBJ databases">
        <title>Complete DNA sequence of /Kuraishia capsulata/ illustrates novel genomic features among budding yeasts (/Saccharomycotina/).</title>
        <authorList>
            <person name="Morales L."/>
            <person name="Noel B."/>
            <person name="Porcel B."/>
            <person name="Marcet-Houben M."/>
            <person name="Hullo M-F."/>
            <person name="Sacerdot C."/>
            <person name="Tekaia F."/>
            <person name="Leh-Louis V."/>
            <person name="Despons L."/>
            <person name="Khanna V."/>
            <person name="Aury J-M."/>
            <person name="Barbe V."/>
            <person name="Couloux A."/>
            <person name="Labadie K."/>
            <person name="Pelletier E."/>
            <person name="Souciet J-L."/>
            <person name="Boekhout T."/>
            <person name="Gabaldon T."/>
            <person name="Wincker P."/>
            <person name="Dujon B."/>
        </authorList>
    </citation>
    <scope>NUCLEOTIDE SEQUENCE</scope>
    <source>
        <strain evidence="1">CBS 1993</strain>
    </source>
</reference>
<dbReference type="GO" id="GO:0005634">
    <property type="term" value="C:nucleus"/>
    <property type="evidence" value="ECO:0007669"/>
    <property type="project" value="TreeGrafter"/>
</dbReference>
<dbReference type="SUPFAM" id="SSF47095">
    <property type="entry name" value="HMG-box"/>
    <property type="match status" value="1"/>
</dbReference>
<dbReference type="Gene3D" id="1.10.30.10">
    <property type="entry name" value="High mobility group box domain"/>
    <property type="match status" value="1"/>
</dbReference>
<keyword evidence="2" id="KW-1185">Reference proteome</keyword>
<name>W6MQ13_9ASCO</name>
<evidence type="ECO:0000313" key="2">
    <source>
        <dbReference type="Proteomes" id="UP000019384"/>
    </source>
</evidence>
<dbReference type="STRING" id="1382522.W6MQ13"/>
<dbReference type="PANTHER" id="PTHR10270:SF161">
    <property type="entry name" value="SEX-DETERMINING REGION Y PROTEIN"/>
    <property type="match status" value="1"/>
</dbReference>
<dbReference type="GO" id="GO:0000122">
    <property type="term" value="P:negative regulation of transcription by RNA polymerase II"/>
    <property type="evidence" value="ECO:0007669"/>
    <property type="project" value="TreeGrafter"/>
</dbReference>
<accession>W6MQ13</accession>
<organism evidence="1 2">
    <name type="scientific">Kuraishia capsulata CBS 1993</name>
    <dbReference type="NCBI Taxonomy" id="1382522"/>
    <lineage>
        <taxon>Eukaryota</taxon>
        <taxon>Fungi</taxon>
        <taxon>Dikarya</taxon>
        <taxon>Ascomycota</taxon>
        <taxon>Saccharomycotina</taxon>
        <taxon>Pichiomycetes</taxon>
        <taxon>Pichiales</taxon>
        <taxon>Pichiaceae</taxon>
        <taxon>Kuraishia</taxon>
    </lineage>
</organism>
<evidence type="ECO:0000313" key="1">
    <source>
        <dbReference type="EMBL" id="CDK28814.1"/>
    </source>
</evidence>
<dbReference type="AlphaFoldDB" id="W6MQ13"/>
<gene>
    <name evidence="1" type="ORF">KUCA_T00004799001</name>
</gene>
<dbReference type="GO" id="GO:0000978">
    <property type="term" value="F:RNA polymerase II cis-regulatory region sequence-specific DNA binding"/>
    <property type="evidence" value="ECO:0007669"/>
    <property type="project" value="TreeGrafter"/>
</dbReference>
<reference evidence="1" key="1">
    <citation type="submission" date="2013-12" db="EMBL/GenBank/DDBJ databases">
        <authorList>
            <person name="Genoscope - CEA"/>
        </authorList>
    </citation>
    <scope>NUCLEOTIDE SEQUENCE</scope>
    <source>
        <strain evidence="1">CBS 1993</strain>
    </source>
</reference>
<dbReference type="Proteomes" id="UP000019384">
    <property type="component" value="Unassembled WGS sequence"/>
</dbReference>
<dbReference type="OrthoDB" id="2307332at2759"/>
<dbReference type="RefSeq" id="XP_022460804.1">
    <property type="nucleotide sequence ID" value="XM_022605921.1"/>
</dbReference>
<dbReference type="GeneID" id="34522192"/>
<dbReference type="GO" id="GO:0030154">
    <property type="term" value="P:cell differentiation"/>
    <property type="evidence" value="ECO:0007669"/>
    <property type="project" value="TreeGrafter"/>
</dbReference>
<dbReference type="InterPro" id="IPR050140">
    <property type="entry name" value="SRY-related_HMG-box_TF-like"/>
</dbReference>
<protein>
    <submittedName>
        <fullName evidence="1">Uncharacterized protein</fullName>
    </submittedName>
</protein>
<dbReference type="GO" id="GO:0001228">
    <property type="term" value="F:DNA-binding transcription activator activity, RNA polymerase II-specific"/>
    <property type="evidence" value="ECO:0007669"/>
    <property type="project" value="TreeGrafter"/>
</dbReference>
<dbReference type="PANTHER" id="PTHR10270">
    <property type="entry name" value="SOX TRANSCRIPTION FACTOR"/>
    <property type="match status" value="1"/>
</dbReference>
<dbReference type="EMBL" id="HG793130">
    <property type="protein sequence ID" value="CDK28814.1"/>
    <property type="molecule type" value="Genomic_DNA"/>
</dbReference>
<dbReference type="InterPro" id="IPR036910">
    <property type="entry name" value="HMG_box_dom_sf"/>
</dbReference>
<proteinExistence type="predicted"/>